<evidence type="ECO:0000313" key="1">
    <source>
        <dbReference type="EMBL" id="ERN43001.1"/>
    </source>
</evidence>
<accession>U5DMV2</accession>
<protein>
    <submittedName>
        <fullName evidence="1">Uncharacterized protein</fullName>
    </submittedName>
</protein>
<name>U5DMV2_9CHRO</name>
<dbReference type="AlphaFoldDB" id="U5DMV2"/>
<dbReference type="Proteomes" id="UP000016960">
    <property type="component" value="Unassembled WGS sequence"/>
</dbReference>
<proteinExistence type="predicted"/>
<evidence type="ECO:0000313" key="2">
    <source>
        <dbReference type="Proteomes" id="UP000016960"/>
    </source>
</evidence>
<gene>
    <name evidence="1" type="ORF">KR51_00003120</name>
</gene>
<keyword evidence="2" id="KW-1185">Reference proteome</keyword>
<sequence length="144" mass="17314">MSEDGSRSCWVLRLATGVLLAGVLLAPTAARAQVDFRVQTGHRSRDYDRGYRYNRPRRAYESRGRLTVETPTITVELGGGELRRQRGRSYTPYRSTYHYDYHSDDCYFQHQYDCCHQRHYYRPRPSRRYSGRTYRYRIPVRQRY</sequence>
<dbReference type="EMBL" id="ASSJ01000004">
    <property type="protein sequence ID" value="ERN43001.1"/>
    <property type="molecule type" value="Genomic_DNA"/>
</dbReference>
<dbReference type="InParanoid" id="U5DMV2"/>
<organism evidence="1 2">
    <name type="scientific">Rubidibacter lacunae KORDI 51-2</name>
    <dbReference type="NCBI Taxonomy" id="582515"/>
    <lineage>
        <taxon>Bacteria</taxon>
        <taxon>Bacillati</taxon>
        <taxon>Cyanobacteriota</taxon>
        <taxon>Cyanophyceae</taxon>
        <taxon>Oscillatoriophycideae</taxon>
        <taxon>Chroococcales</taxon>
        <taxon>Aphanothecaceae</taxon>
        <taxon>Rubidibacter</taxon>
    </lineage>
</organism>
<comment type="caution">
    <text evidence="1">The sequence shown here is derived from an EMBL/GenBank/DDBJ whole genome shotgun (WGS) entry which is preliminary data.</text>
</comment>
<dbReference type="RefSeq" id="WP_022604069.1">
    <property type="nucleotide sequence ID" value="NZ_ASSJ01000004.1"/>
</dbReference>
<reference evidence="1 2" key="1">
    <citation type="submission" date="2013-05" db="EMBL/GenBank/DDBJ databases">
        <title>Draft genome sequence of Rubidibacter lacunae KORDI 51-2.</title>
        <authorList>
            <person name="Choi D.H."/>
            <person name="Noh J.H."/>
            <person name="Kwon K.-K."/>
            <person name="Lee J.-H."/>
            <person name="Ryu J.-Y."/>
        </authorList>
    </citation>
    <scope>NUCLEOTIDE SEQUENCE [LARGE SCALE GENOMIC DNA]</scope>
    <source>
        <strain evidence="1 2">KORDI 51-2</strain>
    </source>
</reference>